<comment type="caution">
    <text evidence="4">The sequence shown here is derived from an EMBL/GenBank/DDBJ whole genome shotgun (WGS) entry which is preliminary data.</text>
</comment>
<keyword evidence="1" id="KW-0677">Repeat</keyword>
<dbReference type="OrthoDB" id="270720at2759"/>
<feature type="chain" id="PRO_5040504526" description="Protein ACCUMULATION AND REPLICATION OF CHLOROPLASTS 3" evidence="3">
    <location>
        <begin position="17"/>
        <end position="790"/>
    </location>
</feature>
<organism evidence="4 5">
    <name type="scientific">Protea cynaroides</name>
    <dbReference type="NCBI Taxonomy" id="273540"/>
    <lineage>
        <taxon>Eukaryota</taxon>
        <taxon>Viridiplantae</taxon>
        <taxon>Streptophyta</taxon>
        <taxon>Embryophyta</taxon>
        <taxon>Tracheophyta</taxon>
        <taxon>Spermatophyta</taxon>
        <taxon>Magnoliopsida</taxon>
        <taxon>Proteales</taxon>
        <taxon>Proteaceae</taxon>
        <taxon>Protea</taxon>
    </lineage>
</organism>
<dbReference type="PANTHER" id="PTHR43215">
    <property type="entry name" value="RADIAL SPOKE HEAD 1 HOMOLOG"/>
    <property type="match status" value="1"/>
</dbReference>
<feature type="region of interest" description="Disordered" evidence="2">
    <location>
        <begin position="551"/>
        <end position="577"/>
    </location>
</feature>
<evidence type="ECO:0000313" key="4">
    <source>
        <dbReference type="EMBL" id="KAJ4960213.1"/>
    </source>
</evidence>
<dbReference type="AlphaFoldDB" id="A0A9Q0K3K8"/>
<protein>
    <recommendedName>
        <fullName evidence="6">Protein ACCUMULATION AND REPLICATION OF CHLOROPLASTS 3</fullName>
    </recommendedName>
</protein>
<name>A0A9Q0K3K8_9MAGN</name>
<dbReference type="SUPFAM" id="SSF52490">
    <property type="entry name" value="Tubulin nucleotide-binding domain-like"/>
    <property type="match status" value="1"/>
</dbReference>
<dbReference type="Gene3D" id="3.40.50.1440">
    <property type="entry name" value="Tubulin/FtsZ, GTPase domain"/>
    <property type="match status" value="1"/>
</dbReference>
<dbReference type="Pfam" id="PF02493">
    <property type="entry name" value="MORN"/>
    <property type="match status" value="3"/>
</dbReference>
<dbReference type="PANTHER" id="PTHR43215:SF15">
    <property type="entry name" value="PROTEIN ACCUMULATION AND REPLICATION OF CHLOROPLASTS 3, CHLOROPLASTIC"/>
    <property type="match status" value="1"/>
</dbReference>
<gene>
    <name evidence="4" type="ORF">NE237_020123</name>
</gene>
<dbReference type="InterPro" id="IPR036525">
    <property type="entry name" value="Tubulin/FtsZ_GTPase_sf"/>
</dbReference>
<evidence type="ECO:0000313" key="5">
    <source>
        <dbReference type="Proteomes" id="UP001141806"/>
    </source>
</evidence>
<accession>A0A9Q0K3K8</accession>
<dbReference type="GO" id="GO:0010020">
    <property type="term" value="P:chloroplast fission"/>
    <property type="evidence" value="ECO:0007669"/>
    <property type="project" value="TreeGrafter"/>
</dbReference>
<dbReference type="EMBL" id="JAMYWD010000009">
    <property type="protein sequence ID" value="KAJ4960213.1"/>
    <property type="molecule type" value="Genomic_DNA"/>
</dbReference>
<dbReference type="InterPro" id="IPR003409">
    <property type="entry name" value="MORN"/>
</dbReference>
<dbReference type="SMART" id="SM00698">
    <property type="entry name" value="MORN"/>
    <property type="match status" value="3"/>
</dbReference>
<sequence>MWACFLFMELFHSTSLSTIPILLSSHSYVKLPFNDFFSRPRKLHRKSNLITMPLRFSIRFEQDWTLKCHLNDESTSDCDNIWGDSTKSIEVIAIGSRKDAVIDFCLESPFQSSSPRFWNIILKDSVNMQLLQRSIGGIVLRNVEGSISMHSCPRVLVLVASAGYGLDHITAVELLKTVKSANGLAVGIILEPFNFEGQRRQEEVKDLLNKLQEHTNFCIVVDTDVLLKKEAVTLADALKSANNAVLLCINAVSVVASEVHTKLLDAPSQNTKELSVPEVFKRICQILRSYKKAKVGFGAGYNMTSSIAQAILESPFLGADIKEYNGVVICTLASAGVMDSNDMHAFLHNFRQATGCIGEIIISVTCEPNLEPNLIVTTIVVLGCDGQKVSSKNSFLSRLALHFPFMFSLLGKDQPKSSKASEFLSLSDSENMSPSCSAEDSGEDIHVYSEEHKIPSSCKYDKICASREFSSQSKRKDAALLKSTTKLDFDFNDKVTAGGAPLEREQLISWNVGPGFYIAQEWAKERAAISATPMLDRLIFYSLPVGVRPSEQSSDIPQFSNATKPSEPTTLDAMKGEPLGSSDFSSWDALTDVGFQAVTDICNAASTYLKGKKAGSAQKQGQLSVRAASMLEAERVSQKKWSPTMVMQYRGGSYRGHCQGGLPEGKGCLTFVDGSIYDGMWRYGKKSGFGTLYYSNGDVFQGAWRDDLMHGKGWFYFHTGDRWFANFWKGKPNGEARFYSKFGNVFFGHFQDGWRHGHFLCIDINGTRWIEIWEEGVLVNRRQDSEISNL</sequence>
<dbReference type="GO" id="GO:0009707">
    <property type="term" value="C:chloroplast outer membrane"/>
    <property type="evidence" value="ECO:0007669"/>
    <property type="project" value="TreeGrafter"/>
</dbReference>
<evidence type="ECO:0000256" key="3">
    <source>
        <dbReference type="SAM" id="SignalP"/>
    </source>
</evidence>
<evidence type="ECO:0008006" key="6">
    <source>
        <dbReference type="Google" id="ProtNLM"/>
    </source>
</evidence>
<dbReference type="Proteomes" id="UP001141806">
    <property type="component" value="Unassembled WGS sequence"/>
</dbReference>
<evidence type="ECO:0000256" key="1">
    <source>
        <dbReference type="ARBA" id="ARBA00022737"/>
    </source>
</evidence>
<keyword evidence="5" id="KW-1185">Reference proteome</keyword>
<feature type="signal peptide" evidence="3">
    <location>
        <begin position="1"/>
        <end position="16"/>
    </location>
</feature>
<feature type="compositionally biased region" description="Polar residues" evidence="2">
    <location>
        <begin position="551"/>
        <end position="569"/>
    </location>
</feature>
<proteinExistence type="predicted"/>
<evidence type="ECO:0000256" key="2">
    <source>
        <dbReference type="SAM" id="MobiDB-lite"/>
    </source>
</evidence>
<keyword evidence="3" id="KW-0732">Signal</keyword>
<dbReference type="GO" id="GO:0005829">
    <property type="term" value="C:cytosol"/>
    <property type="evidence" value="ECO:0007669"/>
    <property type="project" value="TreeGrafter"/>
</dbReference>
<dbReference type="Gene3D" id="2.20.110.10">
    <property type="entry name" value="Histone H3 K4-specific methyltransferase SET7/9 N-terminal domain"/>
    <property type="match status" value="1"/>
</dbReference>
<reference evidence="4" key="1">
    <citation type="journal article" date="2023" name="Plant J.">
        <title>The genome of the king protea, Protea cynaroides.</title>
        <authorList>
            <person name="Chang J."/>
            <person name="Duong T.A."/>
            <person name="Schoeman C."/>
            <person name="Ma X."/>
            <person name="Roodt D."/>
            <person name="Barker N."/>
            <person name="Li Z."/>
            <person name="Van de Peer Y."/>
            <person name="Mizrachi E."/>
        </authorList>
    </citation>
    <scope>NUCLEOTIDE SEQUENCE</scope>
    <source>
        <tissue evidence="4">Young leaves</tissue>
    </source>
</reference>
<dbReference type="SUPFAM" id="SSF82185">
    <property type="entry name" value="Histone H3 K4-specific methyltransferase SET7/9 N-terminal domain"/>
    <property type="match status" value="1"/>
</dbReference>